<feature type="domain" description="DUF4123" evidence="1">
    <location>
        <begin position="18"/>
        <end position="138"/>
    </location>
</feature>
<protein>
    <submittedName>
        <fullName evidence="2">DUF4123 domain-containing protein</fullName>
    </submittedName>
</protein>
<reference evidence="2 3" key="1">
    <citation type="submission" date="2018-12" db="EMBL/GenBank/DDBJ databases">
        <title>Pseudomonas aeruginosa Diversity Panel.</title>
        <authorList>
            <person name="Snesrud E."/>
            <person name="Mcgann P."/>
        </authorList>
    </citation>
    <scope>NUCLEOTIDE SEQUENCE [LARGE SCALE GENOMIC DNA]</scope>
    <source>
        <strain evidence="2 3">MRSN6241</strain>
    </source>
</reference>
<dbReference type="Pfam" id="PF13503">
    <property type="entry name" value="DUF4123"/>
    <property type="match status" value="1"/>
</dbReference>
<dbReference type="Proteomes" id="UP000276985">
    <property type="component" value="Unassembled WGS sequence"/>
</dbReference>
<proteinExistence type="predicted"/>
<evidence type="ECO:0000313" key="3">
    <source>
        <dbReference type="Proteomes" id="UP000276985"/>
    </source>
</evidence>
<organism evidence="2 3">
    <name type="scientific">Pseudomonas aeruginosa</name>
    <dbReference type="NCBI Taxonomy" id="287"/>
    <lineage>
        <taxon>Bacteria</taxon>
        <taxon>Pseudomonadati</taxon>
        <taxon>Pseudomonadota</taxon>
        <taxon>Gammaproteobacteria</taxon>
        <taxon>Pseudomonadales</taxon>
        <taxon>Pseudomonadaceae</taxon>
        <taxon>Pseudomonas</taxon>
    </lineage>
</organism>
<name>A0ABD7K7N2_PSEAI</name>
<accession>A0ABD7K7N2</accession>
<dbReference type="EMBL" id="RXTL01000006">
    <property type="protein sequence ID" value="RTS50803.1"/>
    <property type="molecule type" value="Genomic_DNA"/>
</dbReference>
<dbReference type="RefSeq" id="WP_033998979.1">
    <property type="nucleotide sequence ID" value="NZ_LFXS01000022.1"/>
</dbReference>
<comment type="caution">
    <text evidence="2">The sequence shown here is derived from an EMBL/GenBank/DDBJ whole genome shotgun (WGS) entry which is preliminary data.</text>
</comment>
<sequence>MTTAEQWLQKQGELGRYLYLLLDSDGQLDERDALLEGREPHQYGNLYSGTPASSLAAIGPYLFRLDALDHPVIQALLKSPERHWGWLASSASSDLESLARHWRARLVTGERPNQALYRFHDSRVLGRALAHLQPEQRPAFLGPISSACYWLAGRWLHADNPAPGDHLVPAEPAWLVVPTASETAAGIQFDNAWRYLIAEWTEPFAELAGQRDADAWLQAQLELARTWGWRAPEQIRFLLLQRLLASDDALPRSWSPLPDETPTTHFERVYQEVRFWQGDAPYEPHP</sequence>
<dbReference type="AlphaFoldDB" id="A0ABD7K7N2"/>
<evidence type="ECO:0000313" key="2">
    <source>
        <dbReference type="EMBL" id="RTS50803.1"/>
    </source>
</evidence>
<gene>
    <name evidence="2" type="ORF">DY940_06750</name>
</gene>
<evidence type="ECO:0000259" key="1">
    <source>
        <dbReference type="Pfam" id="PF13503"/>
    </source>
</evidence>
<dbReference type="InterPro" id="IPR025391">
    <property type="entry name" value="DUF4123"/>
</dbReference>